<dbReference type="AlphaFoldDB" id="A0A9Q0KNQ5"/>
<dbReference type="Proteomes" id="UP001141806">
    <property type="component" value="Unassembled WGS sequence"/>
</dbReference>
<gene>
    <name evidence="2" type="ORF">NE237_007176</name>
</gene>
<name>A0A9Q0KNQ5_9MAGN</name>
<feature type="region of interest" description="Disordered" evidence="1">
    <location>
        <begin position="1"/>
        <end position="61"/>
    </location>
</feature>
<proteinExistence type="predicted"/>
<reference evidence="2" key="1">
    <citation type="journal article" date="2023" name="Plant J.">
        <title>The genome of the king protea, Protea cynaroides.</title>
        <authorList>
            <person name="Chang J."/>
            <person name="Duong T.A."/>
            <person name="Schoeman C."/>
            <person name="Ma X."/>
            <person name="Roodt D."/>
            <person name="Barker N."/>
            <person name="Li Z."/>
            <person name="Van de Peer Y."/>
            <person name="Mizrachi E."/>
        </authorList>
    </citation>
    <scope>NUCLEOTIDE SEQUENCE</scope>
    <source>
        <tissue evidence="2">Young leaves</tissue>
    </source>
</reference>
<sequence>MASIQKQEVEEEDKRGTADLKMSGGGGEEAFNGTNGEEDVDISEIPPSPHDSSDTSYRGPLQFRLPGRRRRWKKTRTRTEISTHSLSSLPLLANPPSPSAHKILVTKNTEKFSQTTHSLSSLPLLAIPPSLFVHEILVMKFHNLCTDDGFKRTVIIRKVRKSEGLQFSSMLETQSHCLILQT</sequence>
<keyword evidence="3" id="KW-1185">Reference proteome</keyword>
<evidence type="ECO:0000313" key="3">
    <source>
        <dbReference type="Proteomes" id="UP001141806"/>
    </source>
</evidence>
<dbReference type="EMBL" id="JAMYWD010000004">
    <property type="protein sequence ID" value="KAJ4974002.1"/>
    <property type="molecule type" value="Genomic_DNA"/>
</dbReference>
<comment type="caution">
    <text evidence="2">The sequence shown here is derived from an EMBL/GenBank/DDBJ whole genome shotgun (WGS) entry which is preliminary data.</text>
</comment>
<protein>
    <submittedName>
        <fullName evidence="2">Uncharacterized protein</fullName>
    </submittedName>
</protein>
<evidence type="ECO:0000313" key="2">
    <source>
        <dbReference type="EMBL" id="KAJ4974002.1"/>
    </source>
</evidence>
<evidence type="ECO:0000256" key="1">
    <source>
        <dbReference type="SAM" id="MobiDB-lite"/>
    </source>
</evidence>
<organism evidence="2 3">
    <name type="scientific">Protea cynaroides</name>
    <dbReference type="NCBI Taxonomy" id="273540"/>
    <lineage>
        <taxon>Eukaryota</taxon>
        <taxon>Viridiplantae</taxon>
        <taxon>Streptophyta</taxon>
        <taxon>Embryophyta</taxon>
        <taxon>Tracheophyta</taxon>
        <taxon>Spermatophyta</taxon>
        <taxon>Magnoliopsida</taxon>
        <taxon>Proteales</taxon>
        <taxon>Proteaceae</taxon>
        <taxon>Protea</taxon>
    </lineage>
</organism>
<accession>A0A9Q0KNQ5</accession>